<feature type="region of interest" description="Disordered" evidence="1">
    <location>
        <begin position="41"/>
        <end position="88"/>
    </location>
</feature>
<feature type="signal peptide" evidence="2">
    <location>
        <begin position="1"/>
        <end position="20"/>
    </location>
</feature>
<evidence type="ECO:0000313" key="4">
    <source>
        <dbReference type="Proteomes" id="UP001218218"/>
    </source>
</evidence>
<dbReference type="InterPro" id="IPR013785">
    <property type="entry name" value="Aldolase_TIM"/>
</dbReference>
<proteinExistence type="predicted"/>
<dbReference type="Gene3D" id="3.20.20.70">
    <property type="entry name" value="Aldolase class I"/>
    <property type="match status" value="1"/>
</dbReference>
<name>A0AAD7ET23_9AGAR</name>
<keyword evidence="2" id="KW-0732">Signal</keyword>
<evidence type="ECO:0000313" key="3">
    <source>
        <dbReference type="EMBL" id="KAJ7349917.1"/>
    </source>
</evidence>
<feature type="chain" id="PRO_5042221318" evidence="2">
    <location>
        <begin position="21"/>
        <end position="270"/>
    </location>
</feature>
<comment type="caution">
    <text evidence="3">The sequence shown here is derived from an EMBL/GenBank/DDBJ whole genome shotgun (WGS) entry which is preliminary data.</text>
</comment>
<dbReference type="AlphaFoldDB" id="A0AAD7ET23"/>
<organism evidence="3 4">
    <name type="scientific">Mycena albidolilacea</name>
    <dbReference type="NCBI Taxonomy" id="1033008"/>
    <lineage>
        <taxon>Eukaryota</taxon>
        <taxon>Fungi</taxon>
        <taxon>Dikarya</taxon>
        <taxon>Basidiomycota</taxon>
        <taxon>Agaricomycotina</taxon>
        <taxon>Agaricomycetes</taxon>
        <taxon>Agaricomycetidae</taxon>
        <taxon>Agaricales</taxon>
        <taxon>Marasmiineae</taxon>
        <taxon>Mycenaceae</taxon>
        <taxon>Mycena</taxon>
    </lineage>
</organism>
<protein>
    <submittedName>
        <fullName evidence="3">Uncharacterized protein</fullName>
    </submittedName>
</protein>
<keyword evidence="4" id="KW-1185">Reference proteome</keyword>
<evidence type="ECO:0000256" key="1">
    <source>
        <dbReference type="SAM" id="MobiDB-lite"/>
    </source>
</evidence>
<gene>
    <name evidence="3" type="ORF">DFH08DRAFT_1079184</name>
</gene>
<reference evidence="3" key="1">
    <citation type="submission" date="2023-03" db="EMBL/GenBank/DDBJ databases">
        <title>Massive genome expansion in bonnet fungi (Mycena s.s.) driven by repeated elements and novel gene families across ecological guilds.</title>
        <authorList>
            <consortium name="Lawrence Berkeley National Laboratory"/>
            <person name="Harder C.B."/>
            <person name="Miyauchi S."/>
            <person name="Viragh M."/>
            <person name="Kuo A."/>
            <person name="Thoen E."/>
            <person name="Andreopoulos B."/>
            <person name="Lu D."/>
            <person name="Skrede I."/>
            <person name="Drula E."/>
            <person name="Henrissat B."/>
            <person name="Morin E."/>
            <person name="Kohler A."/>
            <person name="Barry K."/>
            <person name="LaButti K."/>
            <person name="Morin E."/>
            <person name="Salamov A."/>
            <person name="Lipzen A."/>
            <person name="Mereny Z."/>
            <person name="Hegedus B."/>
            <person name="Baldrian P."/>
            <person name="Stursova M."/>
            <person name="Weitz H."/>
            <person name="Taylor A."/>
            <person name="Grigoriev I.V."/>
            <person name="Nagy L.G."/>
            <person name="Martin F."/>
            <person name="Kauserud H."/>
        </authorList>
    </citation>
    <scope>NUCLEOTIDE SEQUENCE</scope>
    <source>
        <strain evidence="3">CBHHK002</strain>
    </source>
</reference>
<feature type="compositionally biased region" description="Low complexity" evidence="1">
    <location>
        <begin position="65"/>
        <end position="77"/>
    </location>
</feature>
<feature type="region of interest" description="Disordered" evidence="1">
    <location>
        <begin position="189"/>
        <end position="222"/>
    </location>
</feature>
<evidence type="ECO:0000256" key="2">
    <source>
        <dbReference type="SAM" id="SignalP"/>
    </source>
</evidence>
<sequence length="270" mass="28530">MHKLISLRVFVLLRLPTASCSCHLVATSFLLIPVHPSHTLTNTHAPHRSSKPASPPSLPHNTKTAPALRALPPRSAAHTSTAGAREPPAPACACAALVEHPRRGGGTVRVAGGAKGGRGRARVEGGGCGKLGELWVLVGALGAAREGQAGGAGRQWKVVDEDWRARIAQILSEQQGDLADIHFVLKGGRRQGEEGDGEELGGSSRGGTRAGPTTSSAPGGYTREYGINLTDEYKNALVAYGTHFIANPDLPLRLRKISRSTRMIGRRFIY</sequence>
<dbReference type="EMBL" id="JARIHO010000015">
    <property type="protein sequence ID" value="KAJ7349917.1"/>
    <property type="molecule type" value="Genomic_DNA"/>
</dbReference>
<accession>A0AAD7ET23</accession>
<dbReference type="Proteomes" id="UP001218218">
    <property type="component" value="Unassembled WGS sequence"/>
</dbReference>